<feature type="binding site" evidence="2">
    <location>
        <position position="55"/>
    </location>
    <ligand>
        <name>Fe cation</name>
        <dbReference type="ChEBI" id="CHEBI:24875"/>
    </ligand>
</feature>
<dbReference type="SUPFAM" id="SSF51182">
    <property type="entry name" value="RmlC-like cupins"/>
    <property type="match status" value="1"/>
</dbReference>
<dbReference type="GO" id="GO:0046872">
    <property type="term" value="F:metal ion binding"/>
    <property type="evidence" value="ECO:0007669"/>
    <property type="project" value="UniProtKB-KW"/>
</dbReference>
<dbReference type="InterPro" id="IPR003829">
    <property type="entry name" value="Pirin_N_dom"/>
</dbReference>
<dbReference type="InterPro" id="IPR008778">
    <property type="entry name" value="Pirin_C_dom"/>
</dbReference>
<dbReference type="InterPro" id="IPR012093">
    <property type="entry name" value="Pirin"/>
</dbReference>
<dbReference type="InterPro" id="IPR011051">
    <property type="entry name" value="RmlC_Cupin_sf"/>
</dbReference>
<evidence type="ECO:0000256" key="1">
    <source>
        <dbReference type="ARBA" id="ARBA00008416"/>
    </source>
</evidence>
<evidence type="ECO:0000259" key="4">
    <source>
        <dbReference type="Pfam" id="PF02678"/>
    </source>
</evidence>
<keyword evidence="2" id="KW-0408">Iron</keyword>
<dbReference type="OrthoDB" id="9780903at2"/>
<feature type="domain" description="Pirin N-terminal" evidence="4">
    <location>
        <begin position="30"/>
        <end position="118"/>
    </location>
</feature>
<accession>A0A3S0KC56</accession>
<dbReference type="PANTHER" id="PTHR13903">
    <property type="entry name" value="PIRIN-RELATED"/>
    <property type="match status" value="1"/>
</dbReference>
<dbReference type="Proteomes" id="UP000267448">
    <property type="component" value="Unassembled WGS sequence"/>
</dbReference>
<feature type="binding site" evidence="2">
    <location>
        <position position="99"/>
    </location>
    <ligand>
        <name>Fe cation</name>
        <dbReference type="ChEBI" id="CHEBI:24875"/>
    </ligand>
</feature>
<comment type="cofactor">
    <cofactor evidence="2">
        <name>Fe cation</name>
        <dbReference type="ChEBI" id="CHEBI:24875"/>
    </cofactor>
    <text evidence="2">Binds 1 Fe cation per subunit.</text>
</comment>
<feature type="binding site" evidence="2">
    <location>
        <position position="57"/>
    </location>
    <ligand>
        <name>Fe cation</name>
        <dbReference type="ChEBI" id="CHEBI:24875"/>
    </ligand>
</feature>
<evidence type="ECO:0000256" key="2">
    <source>
        <dbReference type="PIRSR" id="PIRSR006232-1"/>
    </source>
</evidence>
<feature type="domain" description="Pirin C-terminal" evidence="5">
    <location>
        <begin position="179"/>
        <end position="289"/>
    </location>
</feature>
<dbReference type="RefSeq" id="WP_126519128.1">
    <property type="nucleotide sequence ID" value="NZ_RXNU01000002.1"/>
</dbReference>
<name>A0A3S0KC56_9GAMM</name>
<comment type="caution">
    <text evidence="6">The sequence shown here is derived from an EMBL/GenBank/DDBJ whole genome shotgun (WGS) entry which is preliminary data.</text>
</comment>
<dbReference type="Gene3D" id="2.60.120.10">
    <property type="entry name" value="Jelly Rolls"/>
    <property type="match status" value="2"/>
</dbReference>
<dbReference type="Pfam" id="PF02678">
    <property type="entry name" value="Pirin"/>
    <property type="match status" value="1"/>
</dbReference>
<evidence type="ECO:0000313" key="6">
    <source>
        <dbReference type="EMBL" id="RTR40077.1"/>
    </source>
</evidence>
<dbReference type="CDD" id="cd02909">
    <property type="entry name" value="cupin_pirin_N"/>
    <property type="match status" value="1"/>
</dbReference>
<organism evidence="6 7">
    <name type="scientific">Shewanella canadensis</name>
    <dbReference type="NCBI Taxonomy" id="271096"/>
    <lineage>
        <taxon>Bacteria</taxon>
        <taxon>Pseudomonadati</taxon>
        <taxon>Pseudomonadota</taxon>
        <taxon>Gammaproteobacteria</taxon>
        <taxon>Alteromonadales</taxon>
        <taxon>Shewanellaceae</taxon>
        <taxon>Shewanella</taxon>
    </lineage>
</organism>
<dbReference type="PANTHER" id="PTHR13903:SF8">
    <property type="entry name" value="PIRIN"/>
    <property type="match status" value="1"/>
</dbReference>
<sequence>MRVINQFSARPAMDGDGVNIRRVADFNNLRFDPFLMLDEIKSDDKQDFIGGFPPHPHRGIETFTYIRKGGFEHRDQLGNVKAIRAKDVQWMSTGSGVIHSEMPLADADEGLHGFQIWVNMPANQKMRPARYEDSSETANPESTNDKGAVLRALAGNWAFTGQSSISAPIQDLAGKAAIADLMLSPEAMAELQLDRHEFVGLYLYEGTLIGNNDAQGSHKHPLNNYAAGQYLILDSQEILKLQAGADGAGLLLFAGQPIREKIVHMGPFVMNTQAEIEQAIKDYQEGRFGEIPV</sequence>
<comment type="similarity">
    <text evidence="1 3">Belongs to the pirin family.</text>
</comment>
<dbReference type="Pfam" id="PF05726">
    <property type="entry name" value="Pirin_C"/>
    <property type="match status" value="1"/>
</dbReference>
<evidence type="ECO:0000313" key="7">
    <source>
        <dbReference type="Proteomes" id="UP000267448"/>
    </source>
</evidence>
<keyword evidence="2" id="KW-0479">Metal-binding</keyword>
<dbReference type="PIRSF" id="PIRSF006232">
    <property type="entry name" value="Pirin"/>
    <property type="match status" value="1"/>
</dbReference>
<dbReference type="InterPro" id="IPR014710">
    <property type="entry name" value="RmlC-like_jellyroll"/>
</dbReference>
<keyword evidence="7" id="KW-1185">Reference proteome</keyword>
<protein>
    <submittedName>
        <fullName evidence="6">Pirin family protein</fullName>
    </submittedName>
</protein>
<evidence type="ECO:0000256" key="3">
    <source>
        <dbReference type="RuleBase" id="RU003457"/>
    </source>
</evidence>
<gene>
    <name evidence="6" type="ORF">EKG38_04935</name>
</gene>
<reference evidence="6 7" key="1">
    <citation type="submission" date="2018-12" db="EMBL/GenBank/DDBJ databases">
        <authorList>
            <person name="Yu L."/>
        </authorList>
    </citation>
    <scope>NUCLEOTIDE SEQUENCE [LARGE SCALE GENOMIC DNA]</scope>
    <source>
        <strain evidence="6 7">HAW-EB2</strain>
    </source>
</reference>
<proteinExistence type="inferred from homology"/>
<dbReference type="AlphaFoldDB" id="A0A3S0KC56"/>
<feature type="binding site" evidence="2">
    <location>
        <position position="101"/>
    </location>
    <ligand>
        <name>Fe cation</name>
        <dbReference type="ChEBI" id="CHEBI:24875"/>
    </ligand>
</feature>
<dbReference type="EMBL" id="RXNU01000002">
    <property type="protein sequence ID" value="RTR40077.1"/>
    <property type="molecule type" value="Genomic_DNA"/>
</dbReference>
<evidence type="ECO:0000259" key="5">
    <source>
        <dbReference type="Pfam" id="PF05726"/>
    </source>
</evidence>